<keyword evidence="13" id="KW-1185">Reference proteome</keyword>
<protein>
    <recommendedName>
        <fullName evidence="2">Abasic site processing protein HMCES</fullName>
    </recommendedName>
    <alternativeName>
        <fullName evidence="9">Embryonic stem cell-specific 5-hydroxymethylcytosine-binding protein</fullName>
    </alternativeName>
    <alternativeName>
        <fullName evidence="10">Peptidase HMCES</fullName>
    </alternativeName>
    <alternativeName>
        <fullName evidence="11">SRAP domain-containing protein 1</fullName>
    </alternativeName>
</protein>
<accession>A0ABM1DT93</accession>
<organism evidence="13 14">
    <name type="scientific">Priapulus caudatus</name>
    <name type="common">Priapulid worm</name>
    <dbReference type="NCBI Taxonomy" id="37621"/>
    <lineage>
        <taxon>Eukaryota</taxon>
        <taxon>Metazoa</taxon>
        <taxon>Ecdysozoa</taxon>
        <taxon>Scalidophora</taxon>
        <taxon>Priapulida</taxon>
        <taxon>Priapulimorpha</taxon>
        <taxon>Priapulimorphida</taxon>
        <taxon>Priapulidae</taxon>
        <taxon>Priapulus</taxon>
    </lineage>
</organism>
<evidence type="ECO:0000256" key="3">
    <source>
        <dbReference type="ARBA" id="ARBA00022670"/>
    </source>
</evidence>
<evidence type="ECO:0000256" key="6">
    <source>
        <dbReference type="ARBA" id="ARBA00023124"/>
    </source>
</evidence>
<sequence>MCGRTACTLDPKNICKICRYKGKDDTWKEPAWKDAPNGGEYNASYNIAPTCYTPVLVSGKHFQVKSAEPVLERIVMPMCWGLVPSWHKGDPKTVGLSLNNCRSESMLQKPSFRNPLQKGRRCVVLADGFYEWKRDTTPKQPYFVYFKVNSPESFCATEKSTTDDISRIEMKLAEVEDEKEEPLQSGKNEGQPAELVNIKVEPSLSEKLKEETSRLENVEQNPPHSENIEEERTQLKNVKQESPQSNKVKKEATESVNIKQEPPQSEKSEGEQTDKQMYERVKSDPEKCCGERRRLLTMAGVFDVWHPPNGGDPLYTYSVITVDSPPRFRNIHHRIPAILSSEEEVEAWLDFSSVPASKAAGLCRSTDEMLAWHRVTTVVNNSRNNSSECVQPLGMAEEKAKRVPGRLESWLAKAKPQGQAREGQTSPSRGVKKQQSSTTPLMSWLQKGKRKCEADTDVATVSAAEKKPKLE</sequence>
<dbReference type="RefSeq" id="XP_014663164.1">
    <property type="nucleotide sequence ID" value="XM_014807678.1"/>
</dbReference>
<feature type="compositionally biased region" description="Polar residues" evidence="12">
    <location>
        <begin position="254"/>
        <end position="263"/>
    </location>
</feature>
<feature type="compositionally biased region" description="Basic and acidic residues" evidence="12">
    <location>
        <begin position="204"/>
        <end position="217"/>
    </location>
</feature>
<evidence type="ECO:0000256" key="12">
    <source>
        <dbReference type="SAM" id="MobiDB-lite"/>
    </source>
</evidence>
<keyword evidence="5" id="KW-0378">Hydrolase</keyword>
<dbReference type="SUPFAM" id="SSF143081">
    <property type="entry name" value="BB1717-like"/>
    <property type="match status" value="2"/>
</dbReference>
<name>A0ABM1DT93_PRICU</name>
<proteinExistence type="inferred from homology"/>
<evidence type="ECO:0000256" key="7">
    <source>
        <dbReference type="ARBA" id="ARBA00023125"/>
    </source>
</evidence>
<dbReference type="InterPro" id="IPR003738">
    <property type="entry name" value="SRAP"/>
</dbReference>
<reference evidence="14" key="1">
    <citation type="submission" date="2025-08" db="UniProtKB">
        <authorList>
            <consortium name="RefSeq"/>
        </authorList>
    </citation>
    <scope>IDENTIFICATION</scope>
</reference>
<keyword evidence="4" id="KW-0227">DNA damage</keyword>
<keyword evidence="7" id="KW-0238">DNA-binding</keyword>
<evidence type="ECO:0000256" key="9">
    <source>
        <dbReference type="ARBA" id="ARBA00030390"/>
    </source>
</evidence>
<evidence type="ECO:0000256" key="4">
    <source>
        <dbReference type="ARBA" id="ARBA00022763"/>
    </source>
</evidence>
<dbReference type="GeneID" id="106805907"/>
<feature type="compositionally biased region" description="Polar residues" evidence="12">
    <location>
        <begin position="235"/>
        <end position="246"/>
    </location>
</feature>
<feature type="region of interest" description="Disordered" evidence="12">
    <location>
        <begin position="175"/>
        <end position="284"/>
    </location>
</feature>
<keyword evidence="6" id="KW-0190">Covalent protein-DNA linkage</keyword>
<feature type="compositionally biased region" description="Polar residues" evidence="12">
    <location>
        <begin position="422"/>
        <end position="441"/>
    </location>
</feature>
<keyword evidence="3" id="KW-0645">Protease</keyword>
<dbReference type="PANTHER" id="PTHR13604:SF0">
    <property type="entry name" value="ABASIC SITE PROCESSING PROTEIN HMCES"/>
    <property type="match status" value="1"/>
</dbReference>
<dbReference type="Gene3D" id="3.90.1680.10">
    <property type="entry name" value="SOS response associated peptidase-like"/>
    <property type="match status" value="2"/>
</dbReference>
<evidence type="ECO:0000313" key="13">
    <source>
        <dbReference type="Proteomes" id="UP000695022"/>
    </source>
</evidence>
<dbReference type="Proteomes" id="UP000695022">
    <property type="component" value="Unplaced"/>
</dbReference>
<keyword evidence="8" id="KW-0456">Lyase</keyword>
<evidence type="ECO:0000256" key="8">
    <source>
        <dbReference type="ARBA" id="ARBA00023239"/>
    </source>
</evidence>
<gene>
    <name evidence="14" type="primary">LOC106805907</name>
</gene>
<evidence type="ECO:0000256" key="1">
    <source>
        <dbReference type="ARBA" id="ARBA00008136"/>
    </source>
</evidence>
<evidence type="ECO:0000256" key="10">
    <source>
        <dbReference type="ARBA" id="ARBA00030898"/>
    </source>
</evidence>
<evidence type="ECO:0000313" key="14">
    <source>
        <dbReference type="RefSeq" id="XP_014663164.1"/>
    </source>
</evidence>
<evidence type="ECO:0000256" key="2">
    <source>
        <dbReference type="ARBA" id="ARBA00015888"/>
    </source>
</evidence>
<feature type="region of interest" description="Disordered" evidence="12">
    <location>
        <begin position="412"/>
        <end position="471"/>
    </location>
</feature>
<dbReference type="PANTHER" id="PTHR13604">
    <property type="entry name" value="DC12-RELATED"/>
    <property type="match status" value="1"/>
</dbReference>
<dbReference type="InterPro" id="IPR036590">
    <property type="entry name" value="SRAP-like"/>
</dbReference>
<evidence type="ECO:0000256" key="11">
    <source>
        <dbReference type="ARBA" id="ARBA00031130"/>
    </source>
</evidence>
<feature type="compositionally biased region" description="Basic and acidic residues" evidence="12">
    <location>
        <begin position="264"/>
        <end position="284"/>
    </location>
</feature>
<comment type="similarity">
    <text evidence="1">Belongs to the SOS response-associated peptidase family.</text>
</comment>
<dbReference type="Pfam" id="PF02586">
    <property type="entry name" value="SRAP"/>
    <property type="match status" value="2"/>
</dbReference>
<evidence type="ECO:0000256" key="5">
    <source>
        <dbReference type="ARBA" id="ARBA00022801"/>
    </source>
</evidence>